<dbReference type="EMBL" id="CP142727">
    <property type="protein sequence ID" value="WUR02483.1"/>
    <property type="molecule type" value="Genomic_DNA"/>
</dbReference>
<keyword evidence="8" id="KW-1185">Reference proteome</keyword>
<dbReference type="GO" id="GO:0012505">
    <property type="term" value="C:endomembrane system"/>
    <property type="evidence" value="ECO:0007669"/>
    <property type="project" value="UniProtKB-SubCell"/>
</dbReference>
<dbReference type="SUPFAM" id="SSF64356">
    <property type="entry name" value="SNARE-like"/>
    <property type="match status" value="1"/>
</dbReference>
<gene>
    <name evidence="7" type="ORF">VNE69_02010</name>
</gene>
<evidence type="ECO:0000256" key="5">
    <source>
        <dbReference type="ARBA" id="ARBA00023136"/>
    </source>
</evidence>
<dbReference type="GO" id="GO:0015031">
    <property type="term" value="P:protein transport"/>
    <property type="evidence" value="ECO:0007669"/>
    <property type="project" value="UniProtKB-KW"/>
</dbReference>
<feature type="domain" description="AP complex mu/sigma subunit" evidence="6">
    <location>
        <begin position="1"/>
        <end position="122"/>
    </location>
</feature>
<evidence type="ECO:0000313" key="7">
    <source>
        <dbReference type="EMBL" id="WUR02483.1"/>
    </source>
</evidence>
<proteinExistence type="inferred from homology"/>
<keyword evidence="4" id="KW-0653">Protein transport</keyword>
<dbReference type="GeneID" id="90540300"/>
<reference evidence="7" key="1">
    <citation type="journal article" date="2024" name="BMC Genomics">
        <title>Functional annotation of a divergent genome using sequence and structure-based similarity.</title>
        <authorList>
            <person name="Svedberg D."/>
            <person name="Winiger R.R."/>
            <person name="Berg A."/>
            <person name="Sharma H."/>
            <person name="Tellgren-Roth C."/>
            <person name="Debrunner-Vossbrinck B.A."/>
            <person name="Vossbrinck C.R."/>
            <person name="Barandun J."/>
        </authorList>
    </citation>
    <scope>NUCLEOTIDE SEQUENCE</scope>
    <source>
        <strain evidence="7">Illinois isolate</strain>
    </source>
</reference>
<comment type="similarity">
    <text evidence="2">Belongs to the adaptor complexes small subunit family.</text>
</comment>
<accession>A0AAX4J988</accession>
<evidence type="ECO:0000256" key="1">
    <source>
        <dbReference type="ARBA" id="ARBA00004308"/>
    </source>
</evidence>
<evidence type="ECO:0000256" key="2">
    <source>
        <dbReference type="ARBA" id="ARBA00006972"/>
    </source>
</evidence>
<evidence type="ECO:0000256" key="4">
    <source>
        <dbReference type="ARBA" id="ARBA00022927"/>
    </source>
</evidence>
<keyword evidence="5" id="KW-0472">Membrane</keyword>
<dbReference type="AlphaFoldDB" id="A0AAX4J988"/>
<protein>
    <submittedName>
        <fullName evidence="7">AP complex subunit sigma</fullName>
    </submittedName>
</protein>
<dbReference type="InterPro" id="IPR011012">
    <property type="entry name" value="Longin-like_dom_sf"/>
</dbReference>
<dbReference type="Proteomes" id="UP001334084">
    <property type="component" value="Chromosome 2"/>
</dbReference>
<dbReference type="Gene3D" id="3.30.450.60">
    <property type="match status" value="1"/>
</dbReference>
<keyword evidence="3" id="KW-0813">Transport</keyword>
<evidence type="ECO:0000259" key="6">
    <source>
        <dbReference type="Pfam" id="PF01217"/>
    </source>
</evidence>
<dbReference type="InterPro" id="IPR016635">
    <property type="entry name" value="AP_complex_ssu"/>
</dbReference>
<name>A0AAX4J988_9MICR</name>
<evidence type="ECO:0000313" key="8">
    <source>
        <dbReference type="Proteomes" id="UP001334084"/>
    </source>
</evidence>
<dbReference type="PANTHER" id="PTHR11753">
    <property type="entry name" value="ADAPTOR COMPLEXES SMALL SUBUNIT FAMILY"/>
    <property type="match status" value="1"/>
</dbReference>
<organism evidence="7 8">
    <name type="scientific">Vairimorpha necatrix</name>
    <dbReference type="NCBI Taxonomy" id="6039"/>
    <lineage>
        <taxon>Eukaryota</taxon>
        <taxon>Fungi</taxon>
        <taxon>Fungi incertae sedis</taxon>
        <taxon>Microsporidia</taxon>
        <taxon>Nosematidae</taxon>
        <taxon>Vairimorpha</taxon>
    </lineage>
</organism>
<sequence>MIHGIIIFNAEGETKLSRDFSLKYIEDEIKNKVLQEKDTNIIYDTSDTSIIFKKHFNIFICFIIENENEFYILSLINVFIDSFSSHFSNVCINSSSSHFSELHFVYQFKEIYDILDEMFVGGYYIPK</sequence>
<dbReference type="Pfam" id="PF01217">
    <property type="entry name" value="Clat_adaptor_s"/>
    <property type="match status" value="1"/>
</dbReference>
<dbReference type="RefSeq" id="XP_065328628.1">
    <property type="nucleotide sequence ID" value="XM_065472556.1"/>
</dbReference>
<dbReference type="KEGG" id="vnx:VNE69_02010"/>
<comment type="subcellular location">
    <subcellularLocation>
        <location evidence="1">Endomembrane system</location>
    </subcellularLocation>
</comment>
<dbReference type="InterPro" id="IPR022775">
    <property type="entry name" value="AP_mu_sigma_su"/>
</dbReference>
<evidence type="ECO:0000256" key="3">
    <source>
        <dbReference type="ARBA" id="ARBA00022448"/>
    </source>
</evidence>